<dbReference type="RefSeq" id="WP_051465989.1">
    <property type="nucleotide sequence ID" value="NZ_CP069450.1"/>
</dbReference>
<dbReference type="EMBL" id="CP069450">
    <property type="protein sequence ID" value="QRO50685.1"/>
    <property type="molecule type" value="Genomic_DNA"/>
</dbReference>
<dbReference type="GeneID" id="93096487"/>
<evidence type="ECO:0000313" key="2">
    <source>
        <dbReference type="EMBL" id="QRO50685.1"/>
    </source>
</evidence>
<dbReference type="Gene3D" id="2.60.120.1140">
    <property type="entry name" value="Protein of unknown function DUF192"/>
    <property type="match status" value="1"/>
</dbReference>
<evidence type="ECO:0000313" key="3">
    <source>
        <dbReference type="Proteomes" id="UP000654720"/>
    </source>
</evidence>
<dbReference type="PANTHER" id="PTHR37953:SF1">
    <property type="entry name" value="UPF0127 PROTEIN MJ1496"/>
    <property type="match status" value="1"/>
</dbReference>
<dbReference type="Proteomes" id="UP000654720">
    <property type="component" value="Chromosome"/>
</dbReference>
<keyword evidence="1" id="KW-0175">Coiled coil</keyword>
<protein>
    <submittedName>
        <fullName evidence="2">DUF192 domain-containing protein</fullName>
    </submittedName>
</protein>
<proteinExistence type="predicted"/>
<dbReference type="InterPro" id="IPR003795">
    <property type="entry name" value="DUF192"/>
</dbReference>
<dbReference type="InterPro" id="IPR038695">
    <property type="entry name" value="Saro_0823-like_sf"/>
</dbReference>
<dbReference type="PANTHER" id="PTHR37953">
    <property type="entry name" value="UPF0127 PROTEIN MJ1496"/>
    <property type="match status" value="1"/>
</dbReference>
<evidence type="ECO:0000256" key="1">
    <source>
        <dbReference type="SAM" id="Coils"/>
    </source>
</evidence>
<name>A0ABX7H6Z1_9BACT</name>
<dbReference type="Pfam" id="PF02643">
    <property type="entry name" value="DUF192"/>
    <property type="match status" value="1"/>
</dbReference>
<reference evidence="2 3" key="1">
    <citation type="submission" date="2021-02" db="EMBL/GenBank/DDBJ databases">
        <title>FDA dAtabase for Regulatory Grade micrObial Sequences (FDA-ARGOS): Supporting development and validation of Infectious Disease Dx tests.</title>
        <authorList>
            <person name="Carlson P."/>
            <person name="Fischbach M."/>
            <person name="Hastie J."/>
            <person name="Bilen M."/>
            <person name="Cheng A."/>
            <person name="Tallon L."/>
            <person name="Sadzewicz L."/>
            <person name="Zhao X."/>
            <person name="Boylan J."/>
            <person name="Ott S."/>
            <person name="Bowen H."/>
            <person name="Vavikolanu K."/>
            <person name="Mehta A."/>
            <person name="Aluvathingal J."/>
            <person name="Nadendla S."/>
            <person name="Yan Y."/>
            <person name="Sichtig H."/>
        </authorList>
    </citation>
    <scope>NUCLEOTIDE SEQUENCE [LARGE SCALE GENOMIC DNA]</scope>
    <source>
        <strain evidence="2 3">FDAARGOS_1229</strain>
    </source>
</reference>
<keyword evidence="3" id="KW-1185">Reference proteome</keyword>
<accession>A0ABX7H6Z1</accession>
<organism evidence="2 3">
    <name type="scientific">Butyricimonas virosa</name>
    <dbReference type="NCBI Taxonomy" id="544645"/>
    <lineage>
        <taxon>Bacteria</taxon>
        <taxon>Pseudomonadati</taxon>
        <taxon>Bacteroidota</taxon>
        <taxon>Bacteroidia</taxon>
        <taxon>Bacteroidales</taxon>
        <taxon>Odoribacteraceae</taxon>
        <taxon>Butyricimonas</taxon>
    </lineage>
</organism>
<feature type="coiled-coil region" evidence="1">
    <location>
        <begin position="125"/>
        <end position="152"/>
    </location>
</feature>
<sequence length="223" mass="25686">MPELSKKNFIEIEVGDNDYICRVAYDDWEKANGLMGVDDLGDNEGMIFVYDQPQEEISFWMKDTPIDLDIVFICPCFKVISVHTGIANTTDPIVENNVQFVLEVKANSGIKEGDEVEFDGLEEYLEKRLDRCDSIIENKEDIEEEKDKIKTLLKVLDPDGEVQLTLKGNERIFSRANTKVLIRQAKKADKLKTDSAYKRLGKSIFKYMRIQDENGEEYVEPKK</sequence>
<gene>
    <name evidence="2" type="ORF">I6J59_03380</name>
</gene>